<feature type="region of interest" description="Disordered" evidence="1">
    <location>
        <begin position="138"/>
        <end position="157"/>
    </location>
</feature>
<feature type="compositionally biased region" description="Acidic residues" evidence="1">
    <location>
        <begin position="762"/>
        <end position="771"/>
    </location>
</feature>
<dbReference type="Proteomes" id="UP001278500">
    <property type="component" value="Unassembled WGS sequence"/>
</dbReference>
<accession>A0AAE0JLD9</accession>
<dbReference type="EMBL" id="JAUEPP010000002">
    <property type="protein sequence ID" value="KAK3351573.1"/>
    <property type="molecule type" value="Genomic_DNA"/>
</dbReference>
<feature type="compositionally biased region" description="Polar residues" evidence="1">
    <location>
        <begin position="143"/>
        <end position="152"/>
    </location>
</feature>
<feature type="region of interest" description="Disordered" evidence="1">
    <location>
        <begin position="600"/>
        <end position="621"/>
    </location>
</feature>
<feature type="compositionally biased region" description="Polar residues" evidence="1">
    <location>
        <begin position="381"/>
        <end position="391"/>
    </location>
</feature>
<feature type="region of interest" description="Disordered" evidence="1">
    <location>
        <begin position="172"/>
        <end position="314"/>
    </location>
</feature>
<sequence length="787" mass="86518">MEYSSSGSRPCEQLLLSRRLSKFFKMNWTEGTLYRHSRGKLRKANAEKQRQKEYFAKAHLRAAEQREAMKNGPPPISYLQSSTALPEPPPDTFPPEQSSSHGASHRRGRWGASVPTAEDPAKSEHLLPTVDQFLKEQVGKATATDTAPSRSRTNTKEVERLRQRLLASKDWGASRIRSPVQVNKRPRLVPEQVGPTQPTKATKEKPAHILQSNRGLYPQKHTSRLRSLRRADVQIRVGSQEKQLKESSTIGSESLAHPKQNAPTEKSRHFMRSSSDCEPGDMPPRKRVRRQPSSDAEDYPSRQATSRHTDSDDTHHIVTSVPSIFHPVPLRAISGHLLLSSGTLDSANIASHVAQVGRTISPVPPSQKAENSIWKAWLEESSSAPGAQTNPEPHEPVAQPRISPGVSERHEVRYEEYSPPAQALRACENDITLPEAPLSNADAHSSVLGQYDRPVDKIGHSTPSPNQRRLSVLLETSSNDVKKTMNNGYWHIPAVSNQPVSAPCEPTRGVHQGDPIDVWKTFVFGDDDSEEVERDAFSEARHDAAQKIRPYDENSLPSIGDEDHSGHDSNIAMAGTSSSANVELSKSYGRDFAIEDSIQSQRKINEPGSTSSQPTSASPEERVLNPRYTPLANSHSSVAVEPLCVDTSPISNEPETTENMTIAMSDAPGESTSVAASVTTSTDASLVVEPAQSRFGAPDSGEQFRFAPPRPFGGKHSIPSRNDRPSAAIAPVTLKRKRGRPRKRARDGRADIRALPNYSGDPIEEIEDEVDAPPPSLFGSLDVCYDQ</sequence>
<feature type="compositionally biased region" description="Polar residues" evidence="1">
    <location>
        <begin position="600"/>
        <end position="618"/>
    </location>
</feature>
<organism evidence="2 3">
    <name type="scientific">Neurospora tetraspora</name>
    <dbReference type="NCBI Taxonomy" id="94610"/>
    <lineage>
        <taxon>Eukaryota</taxon>
        <taxon>Fungi</taxon>
        <taxon>Dikarya</taxon>
        <taxon>Ascomycota</taxon>
        <taxon>Pezizomycotina</taxon>
        <taxon>Sordariomycetes</taxon>
        <taxon>Sordariomycetidae</taxon>
        <taxon>Sordariales</taxon>
        <taxon>Sordariaceae</taxon>
        <taxon>Neurospora</taxon>
    </lineage>
</organism>
<dbReference type="GeneID" id="87857892"/>
<proteinExistence type="predicted"/>
<feature type="compositionally biased region" description="Basic residues" evidence="1">
    <location>
        <begin position="734"/>
        <end position="746"/>
    </location>
</feature>
<evidence type="ECO:0000256" key="1">
    <source>
        <dbReference type="SAM" id="MobiDB-lite"/>
    </source>
</evidence>
<reference evidence="2" key="2">
    <citation type="submission" date="2023-06" db="EMBL/GenBank/DDBJ databases">
        <authorList>
            <consortium name="Lawrence Berkeley National Laboratory"/>
            <person name="Haridas S."/>
            <person name="Hensen N."/>
            <person name="Bonometti L."/>
            <person name="Westerberg I."/>
            <person name="Brannstrom I.O."/>
            <person name="Guillou S."/>
            <person name="Cros-Aarteil S."/>
            <person name="Calhoun S."/>
            <person name="Kuo A."/>
            <person name="Mondo S."/>
            <person name="Pangilinan J."/>
            <person name="Riley R."/>
            <person name="Labutti K."/>
            <person name="Andreopoulos B."/>
            <person name="Lipzen A."/>
            <person name="Chen C."/>
            <person name="Yanf M."/>
            <person name="Daum C."/>
            <person name="Ng V."/>
            <person name="Clum A."/>
            <person name="Steindorff A."/>
            <person name="Ohm R."/>
            <person name="Martin F."/>
            <person name="Silar P."/>
            <person name="Natvig D."/>
            <person name="Lalanne C."/>
            <person name="Gautier V."/>
            <person name="Ament-Velasquez S.L."/>
            <person name="Kruys A."/>
            <person name="Hutchinson M.I."/>
            <person name="Powell A.J."/>
            <person name="Barry K."/>
            <person name="Miller A.N."/>
            <person name="Grigoriev I.V."/>
            <person name="Debuchy R."/>
            <person name="Gladieux P."/>
            <person name="Thoren M.H."/>
            <person name="Johannesson H."/>
        </authorList>
    </citation>
    <scope>NUCLEOTIDE SEQUENCE</scope>
    <source>
        <strain evidence="2">CBS 560.94</strain>
    </source>
</reference>
<evidence type="ECO:0000313" key="3">
    <source>
        <dbReference type="Proteomes" id="UP001278500"/>
    </source>
</evidence>
<reference evidence="2" key="1">
    <citation type="journal article" date="2023" name="Mol. Phylogenet. Evol.">
        <title>Genome-scale phylogeny and comparative genomics of the fungal order Sordariales.</title>
        <authorList>
            <person name="Hensen N."/>
            <person name="Bonometti L."/>
            <person name="Westerberg I."/>
            <person name="Brannstrom I.O."/>
            <person name="Guillou S."/>
            <person name="Cros-Aarteil S."/>
            <person name="Calhoun S."/>
            <person name="Haridas S."/>
            <person name="Kuo A."/>
            <person name="Mondo S."/>
            <person name="Pangilinan J."/>
            <person name="Riley R."/>
            <person name="LaButti K."/>
            <person name="Andreopoulos B."/>
            <person name="Lipzen A."/>
            <person name="Chen C."/>
            <person name="Yan M."/>
            <person name="Daum C."/>
            <person name="Ng V."/>
            <person name="Clum A."/>
            <person name="Steindorff A."/>
            <person name="Ohm R.A."/>
            <person name="Martin F."/>
            <person name="Silar P."/>
            <person name="Natvig D.O."/>
            <person name="Lalanne C."/>
            <person name="Gautier V."/>
            <person name="Ament-Velasquez S.L."/>
            <person name="Kruys A."/>
            <person name="Hutchinson M.I."/>
            <person name="Powell A.J."/>
            <person name="Barry K."/>
            <person name="Miller A.N."/>
            <person name="Grigoriev I.V."/>
            <person name="Debuchy R."/>
            <person name="Gladieux P."/>
            <person name="Hiltunen Thoren M."/>
            <person name="Johannesson H."/>
        </authorList>
    </citation>
    <scope>NUCLEOTIDE SEQUENCE</scope>
    <source>
        <strain evidence="2">CBS 560.94</strain>
    </source>
</reference>
<name>A0AAE0JLD9_9PEZI</name>
<gene>
    <name evidence="2" type="ORF">B0H65DRAFT_125915</name>
</gene>
<keyword evidence="3" id="KW-1185">Reference proteome</keyword>
<feature type="region of interest" description="Disordered" evidence="1">
    <location>
        <begin position="381"/>
        <end position="404"/>
    </location>
</feature>
<evidence type="ECO:0000313" key="2">
    <source>
        <dbReference type="EMBL" id="KAK3351573.1"/>
    </source>
</evidence>
<feature type="region of interest" description="Disordered" evidence="1">
    <location>
        <begin position="551"/>
        <end position="578"/>
    </location>
</feature>
<feature type="region of interest" description="Disordered" evidence="1">
    <location>
        <begin position="62"/>
        <end position="123"/>
    </location>
</feature>
<dbReference type="AlphaFoldDB" id="A0AAE0JLD9"/>
<protein>
    <submittedName>
        <fullName evidence="2">Uncharacterized protein</fullName>
    </submittedName>
</protein>
<comment type="caution">
    <text evidence="2">The sequence shown here is derived from an EMBL/GenBank/DDBJ whole genome shotgun (WGS) entry which is preliminary data.</text>
</comment>
<dbReference type="RefSeq" id="XP_062684868.1">
    <property type="nucleotide sequence ID" value="XM_062820738.1"/>
</dbReference>
<feature type="region of interest" description="Disordered" evidence="1">
    <location>
        <begin position="708"/>
        <end position="787"/>
    </location>
</feature>